<evidence type="ECO:0000256" key="1">
    <source>
        <dbReference type="SAM" id="MobiDB-lite"/>
    </source>
</evidence>
<protein>
    <submittedName>
        <fullName evidence="2">Uncharacterized protein</fullName>
    </submittedName>
</protein>
<organism evidence="2 3">
    <name type="scientific">Diploptera punctata</name>
    <name type="common">Pacific beetle cockroach</name>
    <dbReference type="NCBI Taxonomy" id="6984"/>
    <lineage>
        <taxon>Eukaryota</taxon>
        <taxon>Metazoa</taxon>
        <taxon>Ecdysozoa</taxon>
        <taxon>Arthropoda</taxon>
        <taxon>Hexapoda</taxon>
        <taxon>Insecta</taxon>
        <taxon>Pterygota</taxon>
        <taxon>Neoptera</taxon>
        <taxon>Polyneoptera</taxon>
        <taxon>Dictyoptera</taxon>
        <taxon>Blattodea</taxon>
        <taxon>Blaberoidea</taxon>
        <taxon>Blaberidae</taxon>
        <taxon>Diplopterinae</taxon>
        <taxon>Diploptera</taxon>
    </lineage>
</organism>
<feature type="non-terminal residue" evidence="2">
    <location>
        <position position="1"/>
    </location>
</feature>
<keyword evidence="3" id="KW-1185">Reference proteome</keyword>
<dbReference type="AlphaFoldDB" id="A0AAD8A6A8"/>
<gene>
    <name evidence="2" type="ORF">L9F63_015540</name>
</gene>
<dbReference type="Proteomes" id="UP001233999">
    <property type="component" value="Unassembled WGS sequence"/>
</dbReference>
<name>A0AAD8A6A8_DIPPU</name>
<evidence type="ECO:0000313" key="3">
    <source>
        <dbReference type="Proteomes" id="UP001233999"/>
    </source>
</evidence>
<feature type="region of interest" description="Disordered" evidence="1">
    <location>
        <begin position="1"/>
        <end position="30"/>
    </location>
</feature>
<evidence type="ECO:0000313" key="2">
    <source>
        <dbReference type="EMBL" id="KAJ9592801.1"/>
    </source>
</evidence>
<dbReference type="EMBL" id="JASPKZ010003805">
    <property type="protein sequence ID" value="KAJ9592801.1"/>
    <property type="molecule type" value="Genomic_DNA"/>
</dbReference>
<reference evidence="2" key="1">
    <citation type="journal article" date="2023" name="IScience">
        <title>Live-bearing cockroach genome reveals convergent evolutionary mechanisms linked to viviparity in insects and beyond.</title>
        <authorList>
            <person name="Fouks B."/>
            <person name="Harrison M.C."/>
            <person name="Mikhailova A.A."/>
            <person name="Marchal E."/>
            <person name="English S."/>
            <person name="Carruthers M."/>
            <person name="Jennings E.C."/>
            <person name="Chiamaka E.L."/>
            <person name="Frigard R.A."/>
            <person name="Pippel M."/>
            <person name="Attardo G.M."/>
            <person name="Benoit J.B."/>
            <person name="Bornberg-Bauer E."/>
            <person name="Tobe S.S."/>
        </authorList>
    </citation>
    <scope>NUCLEOTIDE SEQUENCE</scope>
    <source>
        <strain evidence="2">Stay&amp;Tobe</strain>
    </source>
</reference>
<comment type="caution">
    <text evidence="2">The sequence shown here is derived from an EMBL/GenBank/DDBJ whole genome shotgun (WGS) entry which is preliminary data.</text>
</comment>
<reference evidence="2" key="2">
    <citation type="submission" date="2023-05" db="EMBL/GenBank/DDBJ databases">
        <authorList>
            <person name="Fouks B."/>
        </authorList>
    </citation>
    <scope>NUCLEOTIDE SEQUENCE</scope>
    <source>
        <strain evidence="2">Stay&amp;Tobe</strain>
        <tissue evidence="2">Testes</tissue>
    </source>
</reference>
<proteinExistence type="predicted"/>
<sequence length="107" mass="10992">NFPAIPVASPSVSSGGSTMPSSTAVPSAGALPPPTALRDLYASAVGTAGSTGHPLASLVSQQRLLELSRFGLRHYDLAQHMLTQQGAVTKLLAIIKDVKLLGRPFTG</sequence>
<accession>A0AAD8A6A8</accession>
<feature type="compositionally biased region" description="Low complexity" evidence="1">
    <location>
        <begin position="7"/>
        <end position="24"/>
    </location>
</feature>
<feature type="non-terminal residue" evidence="2">
    <location>
        <position position="107"/>
    </location>
</feature>